<dbReference type="STRING" id="13333.W1P103"/>
<proteinExistence type="inferred from homology"/>
<dbReference type="Proteomes" id="UP000017836">
    <property type="component" value="Unassembled WGS sequence"/>
</dbReference>
<dbReference type="CDD" id="cd02120">
    <property type="entry name" value="PA_subtilisin_like"/>
    <property type="match status" value="1"/>
</dbReference>
<keyword evidence="2" id="KW-0732">Signal</keyword>
<evidence type="ECO:0000259" key="4">
    <source>
        <dbReference type="Pfam" id="PF00082"/>
    </source>
</evidence>
<dbReference type="InterPro" id="IPR036852">
    <property type="entry name" value="Peptidase_S8/S53_dom_sf"/>
</dbReference>
<dbReference type="EMBL" id="KI394767">
    <property type="protein sequence ID" value="ERN01211.1"/>
    <property type="molecule type" value="Genomic_DNA"/>
</dbReference>
<evidence type="ECO:0000313" key="5">
    <source>
        <dbReference type="EMBL" id="ERN01211.1"/>
    </source>
</evidence>
<dbReference type="SUPFAM" id="SSF52743">
    <property type="entry name" value="Subtilisin-like"/>
    <property type="match status" value="1"/>
</dbReference>
<name>W1P103_AMBTC</name>
<feature type="domain" description="Peptidase S8/S53" evidence="4">
    <location>
        <begin position="57"/>
        <end position="150"/>
    </location>
</feature>
<dbReference type="OMA" id="AIMTIAD"/>
<protein>
    <recommendedName>
        <fullName evidence="4">Peptidase S8/S53 domain-containing protein</fullName>
    </recommendedName>
</protein>
<dbReference type="eggNOG" id="ENOG502QPQR">
    <property type="taxonomic scope" value="Eukaryota"/>
</dbReference>
<dbReference type="GO" id="GO:0006508">
    <property type="term" value="P:proteolysis"/>
    <property type="evidence" value="ECO:0007669"/>
    <property type="project" value="InterPro"/>
</dbReference>
<accession>W1P103</accession>
<gene>
    <name evidence="5" type="ORF">AMTR_s00002p00238510</name>
</gene>
<reference evidence="6" key="1">
    <citation type="journal article" date="2013" name="Science">
        <title>The Amborella genome and the evolution of flowering plants.</title>
        <authorList>
            <consortium name="Amborella Genome Project"/>
        </authorList>
    </citation>
    <scope>NUCLEOTIDE SEQUENCE [LARGE SCALE GENOMIC DNA]</scope>
</reference>
<dbReference type="GO" id="GO:0004252">
    <property type="term" value="F:serine-type endopeptidase activity"/>
    <property type="evidence" value="ECO:0007669"/>
    <property type="project" value="InterPro"/>
</dbReference>
<dbReference type="InterPro" id="IPR000209">
    <property type="entry name" value="Peptidase_S8/S53_dom"/>
</dbReference>
<keyword evidence="6" id="KW-1185">Reference proteome</keyword>
<sequence>MILVNPETEAFQVLQEVDVLPVSKVNFYDGTRIKAYMNSTRHRKAAILFKGIVLGEAVAPVVARFSTRGPNLDDPRILKLDIVGPGVSILAGWNIPAGVPASYRREIFNYRYGTSMSALHLSGIAALLKAAHPDWSPAAIKSAMMTTADVLENKEKLIRD</sequence>
<dbReference type="HOGENOM" id="CLU_1654500_0_0_1"/>
<comment type="caution">
    <text evidence="3">Lacks conserved residue(s) required for the propagation of feature annotation.</text>
</comment>
<dbReference type="PROSITE" id="PS51892">
    <property type="entry name" value="SUBTILASE"/>
    <property type="match status" value="1"/>
</dbReference>
<dbReference type="Pfam" id="PF00082">
    <property type="entry name" value="Peptidase_S8"/>
    <property type="match status" value="1"/>
</dbReference>
<dbReference type="InterPro" id="IPR045051">
    <property type="entry name" value="SBT"/>
</dbReference>
<dbReference type="Gene3D" id="3.40.50.200">
    <property type="entry name" value="Peptidase S8/S53 domain"/>
    <property type="match status" value="1"/>
</dbReference>
<comment type="similarity">
    <text evidence="1 3">Belongs to the peptidase S8 family.</text>
</comment>
<dbReference type="AlphaFoldDB" id="W1P103"/>
<evidence type="ECO:0000313" key="6">
    <source>
        <dbReference type="Proteomes" id="UP000017836"/>
    </source>
</evidence>
<dbReference type="PANTHER" id="PTHR10795">
    <property type="entry name" value="PROPROTEIN CONVERTASE SUBTILISIN/KEXIN"/>
    <property type="match status" value="1"/>
</dbReference>
<evidence type="ECO:0000256" key="2">
    <source>
        <dbReference type="ARBA" id="ARBA00022729"/>
    </source>
</evidence>
<dbReference type="Gramene" id="ERN01211">
    <property type="protein sequence ID" value="ERN01211"/>
    <property type="gene ID" value="AMTR_s00002p00238510"/>
</dbReference>
<evidence type="ECO:0000256" key="3">
    <source>
        <dbReference type="PROSITE-ProRule" id="PRU01240"/>
    </source>
</evidence>
<organism evidence="5 6">
    <name type="scientific">Amborella trichopoda</name>
    <dbReference type="NCBI Taxonomy" id="13333"/>
    <lineage>
        <taxon>Eukaryota</taxon>
        <taxon>Viridiplantae</taxon>
        <taxon>Streptophyta</taxon>
        <taxon>Embryophyta</taxon>
        <taxon>Tracheophyta</taxon>
        <taxon>Spermatophyta</taxon>
        <taxon>Magnoliopsida</taxon>
        <taxon>Amborellales</taxon>
        <taxon>Amborellaceae</taxon>
        <taxon>Amborella</taxon>
    </lineage>
</organism>
<evidence type="ECO:0000256" key="1">
    <source>
        <dbReference type="ARBA" id="ARBA00011073"/>
    </source>
</evidence>